<evidence type="ECO:0000313" key="5">
    <source>
        <dbReference type="Proteomes" id="UP001518990"/>
    </source>
</evidence>
<dbReference type="Gene3D" id="3.20.20.100">
    <property type="entry name" value="NADP-dependent oxidoreductase domain"/>
    <property type="match status" value="1"/>
</dbReference>
<evidence type="ECO:0000256" key="2">
    <source>
        <dbReference type="SAM" id="MobiDB-lite"/>
    </source>
</evidence>
<evidence type="ECO:0000259" key="3">
    <source>
        <dbReference type="Pfam" id="PF00248"/>
    </source>
</evidence>
<feature type="region of interest" description="Disordered" evidence="2">
    <location>
        <begin position="313"/>
        <end position="336"/>
    </location>
</feature>
<organism evidence="4 5">
    <name type="scientific">Roseomonas marmotae</name>
    <dbReference type="NCBI Taxonomy" id="2768161"/>
    <lineage>
        <taxon>Bacteria</taxon>
        <taxon>Pseudomonadati</taxon>
        <taxon>Pseudomonadota</taxon>
        <taxon>Alphaproteobacteria</taxon>
        <taxon>Acetobacterales</taxon>
        <taxon>Roseomonadaceae</taxon>
        <taxon>Roseomonas</taxon>
    </lineage>
</organism>
<feature type="domain" description="NADP-dependent oxidoreductase" evidence="3">
    <location>
        <begin position="15"/>
        <end position="310"/>
    </location>
</feature>
<keyword evidence="1" id="KW-0560">Oxidoreductase</keyword>
<protein>
    <submittedName>
        <fullName evidence="4">Aldo/keto reductase</fullName>
    </submittedName>
</protein>
<dbReference type="PANTHER" id="PTHR43364">
    <property type="entry name" value="NADH-SPECIFIC METHYLGLYOXAL REDUCTASE-RELATED"/>
    <property type="match status" value="1"/>
</dbReference>
<dbReference type="EMBL" id="JACTNF010000003">
    <property type="protein sequence ID" value="MBO1073685.1"/>
    <property type="molecule type" value="Genomic_DNA"/>
</dbReference>
<dbReference type="SUPFAM" id="SSF51430">
    <property type="entry name" value="NAD(P)-linked oxidoreductase"/>
    <property type="match status" value="1"/>
</dbReference>
<dbReference type="RefSeq" id="WP_207445283.1">
    <property type="nucleotide sequence ID" value="NZ_CP061091.1"/>
</dbReference>
<dbReference type="PANTHER" id="PTHR43364:SF4">
    <property type="entry name" value="NAD(P)-LINKED OXIDOREDUCTASE SUPERFAMILY PROTEIN"/>
    <property type="match status" value="1"/>
</dbReference>
<dbReference type="InterPro" id="IPR050523">
    <property type="entry name" value="AKR_Detox_Biosynth"/>
</dbReference>
<comment type="caution">
    <text evidence="4">The sequence shown here is derived from an EMBL/GenBank/DDBJ whole genome shotgun (WGS) entry which is preliminary data.</text>
</comment>
<dbReference type="InterPro" id="IPR023210">
    <property type="entry name" value="NADP_OxRdtase_dom"/>
</dbReference>
<sequence>MEYRHLGRTGLSVSPLCLGTMMFGGQTDEATAARIIDRAREQGVNFIDTADVYNAGLSEEITGRAIRAQRGHWVVATKLANPVGAGPNDRGLSRRHCQMAAEASLRRLGLDAIDILYLHKEDHGTPLAETVHAVADLIRAGKIRYFGVSNYRAWRVTEICRLCDEAGIDRPVVSQPYYNALNRMPEVEHLPACGYLGLGVVPYSPLARGVLTGKYVVDAPPPADTRAGRADRRMLETEWRPESLTIAQKLRAHAEGRGITAGQFAVSWVLNNRLVTACISGPRTEAQWEDYVGALSYHFTAEDEALVDGLVPAGHPSTPGYNDPAYPLEGRLPHSD</sequence>
<keyword evidence="5" id="KW-1185">Reference proteome</keyword>
<proteinExistence type="predicted"/>
<evidence type="ECO:0000313" key="4">
    <source>
        <dbReference type="EMBL" id="MBO1073685.1"/>
    </source>
</evidence>
<evidence type="ECO:0000256" key="1">
    <source>
        <dbReference type="ARBA" id="ARBA00023002"/>
    </source>
</evidence>
<dbReference type="Proteomes" id="UP001518990">
    <property type="component" value="Unassembled WGS sequence"/>
</dbReference>
<accession>A0ABS3K9S2</accession>
<dbReference type="Pfam" id="PF00248">
    <property type="entry name" value="Aldo_ket_red"/>
    <property type="match status" value="1"/>
</dbReference>
<name>A0ABS3K9S2_9PROT</name>
<dbReference type="InterPro" id="IPR036812">
    <property type="entry name" value="NAD(P)_OxRdtase_dom_sf"/>
</dbReference>
<reference evidence="4 5" key="1">
    <citation type="submission" date="2020-09" db="EMBL/GenBank/DDBJ databases">
        <title>Roseomonas.</title>
        <authorList>
            <person name="Zhu W."/>
        </authorList>
    </citation>
    <scope>NUCLEOTIDE SEQUENCE [LARGE SCALE GENOMIC DNA]</scope>
    <source>
        <strain evidence="4 5">1311</strain>
    </source>
</reference>
<gene>
    <name evidence="4" type="ORF">IAI60_03600</name>
</gene>